<organism evidence="13 14">
    <name type="scientific">Cordylochernes scorpioides</name>
    <dbReference type="NCBI Taxonomy" id="51811"/>
    <lineage>
        <taxon>Eukaryota</taxon>
        <taxon>Metazoa</taxon>
        <taxon>Ecdysozoa</taxon>
        <taxon>Arthropoda</taxon>
        <taxon>Chelicerata</taxon>
        <taxon>Arachnida</taxon>
        <taxon>Pseudoscorpiones</taxon>
        <taxon>Cheliferoidea</taxon>
        <taxon>Chernetidae</taxon>
        <taxon>Cordylochernes</taxon>
    </lineage>
</organism>
<feature type="transmembrane region" description="Helical" evidence="12">
    <location>
        <begin position="444"/>
        <end position="464"/>
    </location>
</feature>
<name>A0ABY6L4E8_9ARAC</name>
<feature type="transmembrane region" description="Helical" evidence="12">
    <location>
        <begin position="365"/>
        <end position="385"/>
    </location>
</feature>
<keyword evidence="8" id="KW-0406">Ion transport</keyword>
<feature type="transmembrane region" description="Helical" evidence="12">
    <location>
        <begin position="58"/>
        <end position="76"/>
    </location>
</feature>
<feature type="transmembrane region" description="Helical" evidence="12">
    <location>
        <begin position="292"/>
        <end position="314"/>
    </location>
</feature>
<evidence type="ECO:0000256" key="5">
    <source>
        <dbReference type="ARBA" id="ARBA00022692"/>
    </source>
</evidence>
<comment type="similarity">
    <text evidence="2">Belongs to the otopetrin family.</text>
</comment>
<feature type="region of interest" description="Disordered" evidence="11">
    <location>
        <begin position="230"/>
        <end position="250"/>
    </location>
</feature>
<keyword evidence="5 12" id="KW-0812">Transmembrane</keyword>
<dbReference type="PANTHER" id="PTHR21522:SF32">
    <property type="entry name" value="OTOPETRIN-2"/>
    <property type="match status" value="1"/>
</dbReference>
<evidence type="ECO:0000313" key="13">
    <source>
        <dbReference type="EMBL" id="UYV75367.1"/>
    </source>
</evidence>
<sequence length="474" mass="53157">MGNIKDEVGWMEPKRGQLRRRGKVQEVLGLGGLVAAGLEIGVMFTMARSCADKMLHKIQPVLLAVFTFLQMHVLFLDSRRVISSLGCFRSIALMHLAAANVAVWVRLMAWGTARSWLGTSHLTYNSSLAWPPPSFNHTVHSIDQSGRHRIHFTSNCRWTDYSDGKDSNDFLSYHLCLKNSTLGGIWDQALPFLTPFVVQYSLGSAALLYTLWAGPVSRALRQLDRRYSPSRSGTLERKSLQSQPLKPKSKLDCRGSTKGLFLGILVLVVGAIVMILFFVLRSNSRLQQDMLFIVKTLHCSVLGVSALAILIGLLQVQQMCSTSYDQLPPHRILQSYGIISLMLFGAFTIVASVNDVRNKPNLVTLVDAALLIFQGCVQSLLVNRLAFKSCPSGCEHQKYRPGRQVVAFLIFTNFVLWILETFTSQNHVASQIQLDFFGKLPWDFITSLTLPIIMLYRIHSAVLFTEAWKHAYHT</sequence>
<dbReference type="InterPro" id="IPR004878">
    <property type="entry name" value="Otopetrin"/>
</dbReference>
<dbReference type="EMBL" id="CP092874">
    <property type="protein sequence ID" value="UYV75367.1"/>
    <property type="molecule type" value="Genomic_DNA"/>
</dbReference>
<feature type="transmembrane region" description="Helical" evidence="12">
    <location>
        <begin position="335"/>
        <end position="353"/>
    </location>
</feature>
<evidence type="ECO:0000256" key="2">
    <source>
        <dbReference type="ARBA" id="ARBA00006513"/>
    </source>
</evidence>
<keyword evidence="6" id="KW-0375">Hydrogen ion transport</keyword>
<keyword evidence="7 12" id="KW-1133">Transmembrane helix</keyword>
<evidence type="ECO:0000256" key="11">
    <source>
        <dbReference type="SAM" id="MobiDB-lite"/>
    </source>
</evidence>
<feature type="transmembrane region" description="Helical" evidence="12">
    <location>
        <begin position="260"/>
        <end position="280"/>
    </location>
</feature>
<protein>
    <submittedName>
        <fullName evidence="13">Otopetrin</fullName>
    </submittedName>
</protein>
<accession>A0ABY6L4E8</accession>
<feature type="transmembrane region" description="Helical" evidence="12">
    <location>
        <begin position="88"/>
        <end position="107"/>
    </location>
</feature>
<evidence type="ECO:0000256" key="6">
    <source>
        <dbReference type="ARBA" id="ARBA00022781"/>
    </source>
</evidence>
<evidence type="ECO:0000256" key="8">
    <source>
        <dbReference type="ARBA" id="ARBA00023065"/>
    </source>
</evidence>
<keyword evidence="4" id="KW-1003">Cell membrane</keyword>
<feature type="transmembrane region" description="Helical" evidence="12">
    <location>
        <begin position="405"/>
        <end position="424"/>
    </location>
</feature>
<keyword evidence="9 12" id="KW-0472">Membrane</keyword>
<keyword evidence="10" id="KW-0407">Ion channel</keyword>
<evidence type="ECO:0000256" key="1">
    <source>
        <dbReference type="ARBA" id="ARBA00004651"/>
    </source>
</evidence>
<gene>
    <name evidence="13" type="ORF">LAZ67_12003681</name>
</gene>
<evidence type="ECO:0000256" key="4">
    <source>
        <dbReference type="ARBA" id="ARBA00022475"/>
    </source>
</evidence>
<evidence type="ECO:0000256" key="10">
    <source>
        <dbReference type="ARBA" id="ARBA00023303"/>
    </source>
</evidence>
<feature type="transmembrane region" description="Helical" evidence="12">
    <location>
        <begin position="196"/>
        <end position="216"/>
    </location>
</feature>
<evidence type="ECO:0000313" key="14">
    <source>
        <dbReference type="Proteomes" id="UP001235939"/>
    </source>
</evidence>
<evidence type="ECO:0000256" key="9">
    <source>
        <dbReference type="ARBA" id="ARBA00023136"/>
    </source>
</evidence>
<evidence type="ECO:0000256" key="7">
    <source>
        <dbReference type="ARBA" id="ARBA00022989"/>
    </source>
</evidence>
<keyword evidence="14" id="KW-1185">Reference proteome</keyword>
<dbReference type="PANTHER" id="PTHR21522">
    <property type="entry name" value="PROTON CHANNEL OTOP"/>
    <property type="match status" value="1"/>
</dbReference>
<keyword evidence="3" id="KW-0813">Transport</keyword>
<dbReference type="Proteomes" id="UP001235939">
    <property type="component" value="Chromosome 12"/>
</dbReference>
<comment type="subcellular location">
    <subcellularLocation>
        <location evidence="1">Cell membrane</location>
        <topology evidence="1">Multi-pass membrane protein</topology>
    </subcellularLocation>
</comment>
<proteinExistence type="inferred from homology"/>
<evidence type="ECO:0000256" key="3">
    <source>
        <dbReference type="ARBA" id="ARBA00022448"/>
    </source>
</evidence>
<feature type="transmembrane region" description="Helical" evidence="12">
    <location>
        <begin position="27"/>
        <end position="46"/>
    </location>
</feature>
<reference evidence="13 14" key="1">
    <citation type="submission" date="2022-01" db="EMBL/GenBank/DDBJ databases">
        <title>A chromosomal length assembly of Cordylochernes scorpioides.</title>
        <authorList>
            <person name="Zeh D."/>
            <person name="Zeh J."/>
        </authorList>
    </citation>
    <scope>NUCLEOTIDE SEQUENCE [LARGE SCALE GENOMIC DNA]</scope>
    <source>
        <strain evidence="13">IN4F17</strain>
        <tissue evidence="13">Whole Body</tissue>
    </source>
</reference>
<evidence type="ECO:0000256" key="12">
    <source>
        <dbReference type="SAM" id="Phobius"/>
    </source>
</evidence>
<dbReference type="Pfam" id="PF03189">
    <property type="entry name" value="Otopetrin"/>
    <property type="match status" value="1"/>
</dbReference>